<protein>
    <submittedName>
        <fullName evidence="5">Unannotated protein</fullName>
    </submittedName>
</protein>
<dbReference type="PANTHER" id="PTHR43398">
    <property type="entry name" value="DOLICHOL-PHOSPHATE MANNOSYLTRANSFERASE SUBUNIT 1"/>
    <property type="match status" value="1"/>
</dbReference>
<dbReference type="GO" id="GO:0009247">
    <property type="term" value="P:glycolipid biosynthetic process"/>
    <property type="evidence" value="ECO:0007669"/>
    <property type="project" value="TreeGrafter"/>
</dbReference>
<comment type="similarity">
    <text evidence="1">Belongs to the glycosyltransferase 2 family.</text>
</comment>
<dbReference type="GO" id="GO:0004582">
    <property type="term" value="F:dolichyl-phosphate beta-D-mannosyltransferase activity"/>
    <property type="evidence" value="ECO:0007669"/>
    <property type="project" value="InterPro"/>
</dbReference>
<dbReference type="SUPFAM" id="SSF53448">
    <property type="entry name" value="Nucleotide-diphospho-sugar transferases"/>
    <property type="match status" value="1"/>
</dbReference>
<evidence type="ECO:0000256" key="2">
    <source>
        <dbReference type="ARBA" id="ARBA00022676"/>
    </source>
</evidence>
<evidence type="ECO:0000256" key="3">
    <source>
        <dbReference type="ARBA" id="ARBA00022679"/>
    </source>
</evidence>
<keyword evidence="3" id="KW-0808">Transferase</keyword>
<evidence type="ECO:0000259" key="4">
    <source>
        <dbReference type="Pfam" id="PF00535"/>
    </source>
</evidence>
<organism evidence="5">
    <name type="scientific">freshwater metagenome</name>
    <dbReference type="NCBI Taxonomy" id="449393"/>
    <lineage>
        <taxon>unclassified sequences</taxon>
        <taxon>metagenomes</taxon>
        <taxon>ecological metagenomes</taxon>
    </lineage>
</organism>
<dbReference type="EMBL" id="CAFBPY010000079">
    <property type="protein sequence ID" value="CAB5037520.1"/>
    <property type="molecule type" value="Genomic_DNA"/>
</dbReference>
<accession>A0A6J7SAX1</accession>
<dbReference type="InterPro" id="IPR001173">
    <property type="entry name" value="Glyco_trans_2-like"/>
</dbReference>
<keyword evidence="2" id="KW-0328">Glycosyltransferase</keyword>
<dbReference type="CDD" id="cd06442">
    <property type="entry name" value="DPM1_like"/>
    <property type="match status" value="1"/>
</dbReference>
<proteinExistence type="inferred from homology"/>
<dbReference type="Pfam" id="PF00535">
    <property type="entry name" value="Glycos_transf_2"/>
    <property type="match status" value="1"/>
</dbReference>
<dbReference type="PANTHER" id="PTHR43398:SF1">
    <property type="entry name" value="DOLICHOL-PHOSPHATE MANNOSYLTRANSFERASE SUBUNIT 1"/>
    <property type="match status" value="1"/>
</dbReference>
<sequence length="244" mass="27665">MKLSANSLLLIPTYNEVLNIGTLINEIRLTFPALQILVIDDNSSDGTAETINQLMISDHKVELLSRPKKTGLGNAYRAGFAWGMERNFEYFIEMDADHSHRVPDLEKLLDQADKYDLTIGSRWVKGGQIIGWAKHREILSRFGSGYSRILLGLNVRDCTSGFRVFSRRAIEVICLGNIESNGYGFQVETLYRAQQAGLKVGEVPITFIERREGVSKMHGGIVLEAMWNVTKWGFLRLFSKFKFK</sequence>
<dbReference type="InterPro" id="IPR039528">
    <property type="entry name" value="DPM1-like"/>
</dbReference>
<reference evidence="5" key="1">
    <citation type="submission" date="2020-05" db="EMBL/GenBank/DDBJ databases">
        <authorList>
            <person name="Chiriac C."/>
            <person name="Salcher M."/>
            <person name="Ghai R."/>
            <person name="Kavagutti S V."/>
        </authorList>
    </citation>
    <scope>NUCLEOTIDE SEQUENCE</scope>
</reference>
<dbReference type="AlphaFoldDB" id="A0A6J7SAX1"/>
<feature type="domain" description="Glycosyltransferase 2-like" evidence="4">
    <location>
        <begin position="10"/>
        <end position="172"/>
    </location>
</feature>
<dbReference type="Gene3D" id="3.90.550.10">
    <property type="entry name" value="Spore Coat Polysaccharide Biosynthesis Protein SpsA, Chain A"/>
    <property type="match status" value="1"/>
</dbReference>
<dbReference type="GO" id="GO:0016020">
    <property type="term" value="C:membrane"/>
    <property type="evidence" value="ECO:0007669"/>
    <property type="project" value="GOC"/>
</dbReference>
<name>A0A6J7SAX1_9ZZZZ</name>
<evidence type="ECO:0000313" key="5">
    <source>
        <dbReference type="EMBL" id="CAB5037520.1"/>
    </source>
</evidence>
<gene>
    <name evidence="5" type="ORF">UFOPK4209_00605</name>
</gene>
<evidence type="ECO:0000256" key="1">
    <source>
        <dbReference type="ARBA" id="ARBA00006739"/>
    </source>
</evidence>
<dbReference type="FunFam" id="3.90.550.10:FF:000122">
    <property type="entry name" value="Dolichol-phosphate mannosyltransferase subunit 1"/>
    <property type="match status" value="1"/>
</dbReference>
<dbReference type="InterPro" id="IPR029044">
    <property type="entry name" value="Nucleotide-diphossugar_trans"/>
</dbReference>